<dbReference type="EMBL" id="JAAGWQ010000297">
    <property type="protein sequence ID" value="KAF5657217.1"/>
    <property type="molecule type" value="Genomic_DNA"/>
</dbReference>
<feature type="compositionally biased region" description="Basic residues" evidence="1">
    <location>
        <begin position="304"/>
        <end position="315"/>
    </location>
</feature>
<feature type="region of interest" description="Disordered" evidence="1">
    <location>
        <begin position="1"/>
        <end position="398"/>
    </location>
</feature>
<organism evidence="2 3">
    <name type="scientific">Fusarium heterosporum</name>
    <dbReference type="NCBI Taxonomy" id="42747"/>
    <lineage>
        <taxon>Eukaryota</taxon>
        <taxon>Fungi</taxon>
        <taxon>Dikarya</taxon>
        <taxon>Ascomycota</taxon>
        <taxon>Pezizomycotina</taxon>
        <taxon>Sordariomycetes</taxon>
        <taxon>Hypocreomycetidae</taxon>
        <taxon>Hypocreales</taxon>
        <taxon>Nectriaceae</taxon>
        <taxon>Fusarium</taxon>
        <taxon>Fusarium heterosporum species complex</taxon>
    </lineage>
</organism>
<feature type="compositionally biased region" description="Polar residues" evidence="1">
    <location>
        <begin position="196"/>
        <end position="208"/>
    </location>
</feature>
<feature type="compositionally biased region" description="Polar residues" evidence="1">
    <location>
        <begin position="29"/>
        <end position="44"/>
    </location>
</feature>
<feature type="compositionally biased region" description="Basic and acidic residues" evidence="1">
    <location>
        <begin position="77"/>
        <end position="96"/>
    </location>
</feature>
<feature type="region of interest" description="Disordered" evidence="1">
    <location>
        <begin position="642"/>
        <end position="687"/>
    </location>
</feature>
<feature type="compositionally biased region" description="Acidic residues" evidence="1">
    <location>
        <begin position="355"/>
        <end position="375"/>
    </location>
</feature>
<feature type="compositionally biased region" description="Polar residues" evidence="1">
    <location>
        <begin position="292"/>
        <end position="301"/>
    </location>
</feature>
<reference evidence="2 3" key="1">
    <citation type="submission" date="2020-05" db="EMBL/GenBank/DDBJ databases">
        <title>Identification and distribution of gene clusters putatively required for synthesis of sphingolipid metabolism inhibitors in phylogenetically diverse species of the filamentous fungus Fusarium.</title>
        <authorList>
            <person name="Kim H.-S."/>
            <person name="Busman M."/>
            <person name="Brown D.W."/>
            <person name="Divon H."/>
            <person name="Uhlig S."/>
            <person name="Proctor R.H."/>
        </authorList>
    </citation>
    <scope>NUCLEOTIDE SEQUENCE [LARGE SCALE GENOMIC DNA]</scope>
    <source>
        <strain evidence="2 3">NRRL 20693</strain>
    </source>
</reference>
<dbReference type="AlphaFoldDB" id="A0A8H5SUT5"/>
<proteinExistence type="predicted"/>
<name>A0A8H5SUT5_FUSHE</name>
<evidence type="ECO:0000313" key="2">
    <source>
        <dbReference type="EMBL" id="KAF5657217.1"/>
    </source>
</evidence>
<feature type="compositionally biased region" description="Polar residues" evidence="1">
    <location>
        <begin position="248"/>
        <end position="257"/>
    </location>
</feature>
<feature type="compositionally biased region" description="Acidic residues" evidence="1">
    <location>
        <begin position="267"/>
        <end position="276"/>
    </location>
</feature>
<comment type="caution">
    <text evidence="2">The sequence shown here is derived from an EMBL/GenBank/DDBJ whole genome shotgun (WGS) entry which is preliminary data.</text>
</comment>
<dbReference type="OrthoDB" id="5236024at2759"/>
<keyword evidence="3" id="KW-1185">Reference proteome</keyword>
<feature type="compositionally biased region" description="Polar residues" evidence="1">
    <location>
        <begin position="673"/>
        <end position="686"/>
    </location>
</feature>
<feature type="compositionally biased region" description="Basic and acidic residues" evidence="1">
    <location>
        <begin position="226"/>
        <end position="237"/>
    </location>
</feature>
<accession>A0A8H5SUT5</accession>
<feature type="compositionally biased region" description="Basic and acidic residues" evidence="1">
    <location>
        <begin position="642"/>
        <end position="670"/>
    </location>
</feature>
<protein>
    <submittedName>
        <fullName evidence="2">Uncharacterized protein</fullName>
    </submittedName>
</protein>
<gene>
    <name evidence="2" type="ORF">FHETE_10553</name>
</gene>
<feature type="region of interest" description="Disordered" evidence="1">
    <location>
        <begin position="697"/>
        <end position="716"/>
    </location>
</feature>
<dbReference type="Proteomes" id="UP000567885">
    <property type="component" value="Unassembled WGS sequence"/>
</dbReference>
<sequence length="790" mass="89737">MPGRSVEVEPTPLAKNKSQRSIAPPVSEDQPSSSQRRVTRSNRGGSPLTRLPTPPPNKRRSTITVNQGKAAKRQRNLSREHEPGSAARDESTRSNHEDEEIIEKEDQFFSGINASLLPNLRPSDSAEISSEKEGRATAQTDLPQDAEAGDDRAEEEPVAEERRSVEESGADQAPASRRKDMSAVAPQQAEVIEQEASGSEQPTPQPDASQRQPLRPSQRKKRRQSKRETQSEADHNARAPSPELGSQICRTQATQEPPSRKLLNEQDVYDMSDDEGNPSQAVLGKTKEKTHLSSAGTGQEKPQTKQKSRQSRHKATRPDQQRSKSGRQSKQAAPQTQEEDEQGQEQGKEGKEQENSENEDDCYSSDDEPAVGEEPDASHVADDSLLLDMPPETPTETSITTARIARKYVQDLIYPLTFSGWMNKRRWEQEILEQARVKAEVLAKEPTCQVLSAIILVQLYKLYTLCKDIPKVSGLQQLEYLRNNSTKFSKLISDLRQSIDRFISQINKIIEKGDSAQKNMGFKFITKLHRRIIPMSVLVIDQVFDAGCRQSIQGDQRARNQKGDFTVYLLEPLERAAGWTHRLSNVVDSWYELHPPRRERDREEKAKYHRKQFNTATIALKRELERAKEDISLLATSAEELKTAGERDEAVRKEREFEAQQRRETKELKMQRFRQSAQRIQTSQPQPRLKSYLPALHSSHPAASHPGPASSQKSSEDSYFEKHGWHYWEDDQLLSLIRTTSHPNYSVVCQMLPNRDAVELRERSAYLRTIMRDKYERKGIPPPGWCIDED</sequence>
<evidence type="ECO:0000313" key="3">
    <source>
        <dbReference type="Proteomes" id="UP000567885"/>
    </source>
</evidence>
<evidence type="ECO:0000256" key="1">
    <source>
        <dbReference type="SAM" id="MobiDB-lite"/>
    </source>
</evidence>